<sequence length="72" mass="8401">MLKLVGPRHSFPEMSICSEMENKASFGCLWTRVQGTELQVSKRSLREEFVDPFCKELLELKKTLNVEVEQLR</sequence>
<proteinExistence type="predicted"/>
<evidence type="ECO:0000313" key="2">
    <source>
        <dbReference type="Proteomes" id="UP001234297"/>
    </source>
</evidence>
<gene>
    <name evidence="1" type="ORF">MRB53_006062</name>
</gene>
<evidence type="ECO:0000313" key="1">
    <source>
        <dbReference type="EMBL" id="KAJ8644314.1"/>
    </source>
</evidence>
<organism evidence="1 2">
    <name type="scientific">Persea americana</name>
    <name type="common">Avocado</name>
    <dbReference type="NCBI Taxonomy" id="3435"/>
    <lineage>
        <taxon>Eukaryota</taxon>
        <taxon>Viridiplantae</taxon>
        <taxon>Streptophyta</taxon>
        <taxon>Embryophyta</taxon>
        <taxon>Tracheophyta</taxon>
        <taxon>Spermatophyta</taxon>
        <taxon>Magnoliopsida</taxon>
        <taxon>Magnoliidae</taxon>
        <taxon>Laurales</taxon>
        <taxon>Lauraceae</taxon>
        <taxon>Persea</taxon>
    </lineage>
</organism>
<comment type="caution">
    <text evidence="1">The sequence shown here is derived from an EMBL/GenBank/DDBJ whole genome shotgun (WGS) entry which is preliminary data.</text>
</comment>
<reference evidence="1 2" key="1">
    <citation type="journal article" date="2022" name="Hortic Res">
        <title>A haplotype resolved chromosomal level avocado genome allows analysis of novel avocado genes.</title>
        <authorList>
            <person name="Nath O."/>
            <person name="Fletcher S.J."/>
            <person name="Hayward A."/>
            <person name="Shaw L.M."/>
            <person name="Masouleh A.K."/>
            <person name="Furtado A."/>
            <person name="Henry R.J."/>
            <person name="Mitter N."/>
        </authorList>
    </citation>
    <scope>NUCLEOTIDE SEQUENCE [LARGE SCALE GENOMIC DNA]</scope>
    <source>
        <strain evidence="2">cv. Hass</strain>
    </source>
</reference>
<accession>A0ACC2MFB7</accession>
<keyword evidence="2" id="KW-1185">Reference proteome</keyword>
<name>A0ACC2MFB7_PERAE</name>
<protein>
    <submittedName>
        <fullName evidence="1">Uncharacterized protein</fullName>
    </submittedName>
</protein>
<dbReference type="EMBL" id="CM056810">
    <property type="protein sequence ID" value="KAJ8644314.1"/>
    <property type="molecule type" value="Genomic_DNA"/>
</dbReference>
<dbReference type="Proteomes" id="UP001234297">
    <property type="component" value="Chromosome 2"/>
</dbReference>